<dbReference type="SUPFAM" id="SSF52540">
    <property type="entry name" value="P-loop containing nucleoside triphosphate hydrolases"/>
    <property type="match status" value="1"/>
</dbReference>
<name>A0A831QKQ2_9FLAO</name>
<comment type="caution">
    <text evidence="1">The sequence shown here is derived from an EMBL/GenBank/DDBJ whole genome shotgun (WGS) entry which is preliminary data.</text>
</comment>
<sequence length="81" mass="9258">MKAIFYITGKQGTGKTALVQQLRDSVEINMGLINLSVVRMVDTGYDFENIAITTQVFDQELHDEIKATAKKNEFYFFSINF</sequence>
<proteinExistence type="predicted"/>
<protein>
    <recommendedName>
        <fullName evidence="2">AAA domain-containing protein</fullName>
    </recommendedName>
</protein>
<accession>A0A831QKQ2</accession>
<evidence type="ECO:0008006" key="2">
    <source>
        <dbReference type="Google" id="ProtNLM"/>
    </source>
</evidence>
<organism evidence="1">
    <name type="scientific">Pricia antarctica</name>
    <dbReference type="NCBI Taxonomy" id="641691"/>
    <lineage>
        <taxon>Bacteria</taxon>
        <taxon>Pseudomonadati</taxon>
        <taxon>Bacteroidota</taxon>
        <taxon>Flavobacteriia</taxon>
        <taxon>Flavobacteriales</taxon>
        <taxon>Flavobacteriaceae</taxon>
        <taxon>Pricia</taxon>
    </lineage>
</organism>
<dbReference type="AlphaFoldDB" id="A0A831QKQ2"/>
<dbReference type="InterPro" id="IPR027417">
    <property type="entry name" value="P-loop_NTPase"/>
</dbReference>
<evidence type="ECO:0000313" key="1">
    <source>
        <dbReference type="EMBL" id="HEA19978.1"/>
    </source>
</evidence>
<dbReference type="EMBL" id="DRGL01000017">
    <property type="protein sequence ID" value="HEA19978.1"/>
    <property type="molecule type" value="Genomic_DNA"/>
</dbReference>
<dbReference type="Proteomes" id="UP000886191">
    <property type="component" value="Unassembled WGS sequence"/>
</dbReference>
<gene>
    <name evidence="1" type="ORF">ENH87_03570</name>
</gene>
<reference evidence="1" key="1">
    <citation type="journal article" date="2020" name="mSystems">
        <title>Genome- and Community-Level Interaction Insights into Carbon Utilization and Element Cycling Functions of Hydrothermarchaeota in Hydrothermal Sediment.</title>
        <authorList>
            <person name="Zhou Z."/>
            <person name="Liu Y."/>
            <person name="Xu W."/>
            <person name="Pan J."/>
            <person name="Luo Z.H."/>
            <person name="Li M."/>
        </authorList>
    </citation>
    <scope>NUCLEOTIDE SEQUENCE [LARGE SCALE GENOMIC DNA]</scope>
    <source>
        <strain evidence="1">HyVt-345</strain>
    </source>
</reference>